<comment type="caution">
    <text evidence="1">The sequence shown here is derived from an EMBL/GenBank/DDBJ whole genome shotgun (WGS) entry which is preliminary data.</text>
</comment>
<reference evidence="1 2" key="1">
    <citation type="submission" date="2023-01" db="EMBL/GenBank/DDBJ databases">
        <title>Analysis of 21 Apiospora genomes using comparative genomics revels a genus with tremendous synthesis potential of carbohydrate active enzymes and secondary metabolites.</title>
        <authorList>
            <person name="Sorensen T."/>
        </authorList>
    </citation>
    <scope>NUCLEOTIDE SEQUENCE [LARGE SCALE GENOMIC DNA]</scope>
    <source>
        <strain evidence="1 2">CBS 83171</strain>
    </source>
</reference>
<evidence type="ECO:0000313" key="1">
    <source>
        <dbReference type="EMBL" id="KAK8067565.1"/>
    </source>
</evidence>
<dbReference type="Proteomes" id="UP001446871">
    <property type="component" value="Unassembled WGS sequence"/>
</dbReference>
<name>A0ABR1VBE2_9PEZI</name>
<dbReference type="EMBL" id="JAQQWM010000004">
    <property type="protein sequence ID" value="KAK8067565.1"/>
    <property type="molecule type" value="Genomic_DNA"/>
</dbReference>
<accession>A0ABR1VBE2</accession>
<gene>
    <name evidence="1" type="ORF">PG996_006677</name>
</gene>
<keyword evidence="2" id="KW-1185">Reference proteome</keyword>
<evidence type="ECO:0000313" key="2">
    <source>
        <dbReference type="Proteomes" id="UP001446871"/>
    </source>
</evidence>
<sequence length="79" mass="8754">MRDNRNMRVIEAMMADGPDGSEIDKLFAAAKKAEKERCSWDATIGPADKALRRLGRTSSGKDYNKLAQYAQTHAKPISV</sequence>
<protein>
    <submittedName>
        <fullName evidence="1">Uncharacterized protein</fullName>
    </submittedName>
</protein>
<proteinExistence type="predicted"/>
<organism evidence="1 2">
    <name type="scientific">Apiospora saccharicola</name>
    <dbReference type="NCBI Taxonomy" id="335842"/>
    <lineage>
        <taxon>Eukaryota</taxon>
        <taxon>Fungi</taxon>
        <taxon>Dikarya</taxon>
        <taxon>Ascomycota</taxon>
        <taxon>Pezizomycotina</taxon>
        <taxon>Sordariomycetes</taxon>
        <taxon>Xylariomycetidae</taxon>
        <taxon>Amphisphaeriales</taxon>
        <taxon>Apiosporaceae</taxon>
        <taxon>Apiospora</taxon>
    </lineage>
</organism>